<name>A0AAD7B928_9AGAR</name>
<dbReference type="Proteomes" id="UP001221142">
    <property type="component" value="Unassembled WGS sequence"/>
</dbReference>
<feature type="non-terminal residue" evidence="1">
    <location>
        <position position="1"/>
    </location>
</feature>
<reference evidence="1" key="1">
    <citation type="submission" date="2023-03" db="EMBL/GenBank/DDBJ databases">
        <title>Massive genome expansion in bonnet fungi (Mycena s.s.) driven by repeated elements and novel gene families across ecological guilds.</title>
        <authorList>
            <consortium name="Lawrence Berkeley National Laboratory"/>
            <person name="Harder C.B."/>
            <person name="Miyauchi S."/>
            <person name="Viragh M."/>
            <person name="Kuo A."/>
            <person name="Thoen E."/>
            <person name="Andreopoulos B."/>
            <person name="Lu D."/>
            <person name="Skrede I."/>
            <person name="Drula E."/>
            <person name="Henrissat B."/>
            <person name="Morin E."/>
            <person name="Kohler A."/>
            <person name="Barry K."/>
            <person name="LaButti K."/>
            <person name="Morin E."/>
            <person name="Salamov A."/>
            <person name="Lipzen A."/>
            <person name="Mereny Z."/>
            <person name="Hegedus B."/>
            <person name="Baldrian P."/>
            <person name="Stursova M."/>
            <person name="Weitz H."/>
            <person name="Taylor A."/>
            <person name="Grigoriev I.V."/>
            <person name="Nagy L.G."/>
            <person name="Martin F."/>
            <person name="Kauserud H."/>
        </authorList>
    </citation>
    <scope>NUCLEOTIDE SEQUENCE</scope>
    <source>
        <strain evidence="1">9284</strain>
    </source>
</reference>
<dbReference type="EMBL" id="JARKIF010000027">
    <property type="protein sequence ID" value="KAJ7613975.1"/>
    <property type="molecule type" value="Genomic_DNA"/>
</dbReference>
<sequence>TTMPIAEDAALSDIDDLLESIAASSQTIAAEGVMSDIDVPLSPPPQSIVLPQCDLESLDAEETLYVTDSEATLVDSCAPSERSFSPDSEYEPEPITRVHLVSVSQAPKKKRKKVRGSPYATNRRYTRTHVHLTPREIFAENKDVLRLWCNGCFAVLSRPDSRARHEFSCPYYETLGRQGVRDGSILPLDELYMEMHAARRLWCSSCFDLFVHPEERRLHEVEDCDPGARRWVPSKLPASAGLLR</sequence>
<evidence type="ECO:0000313" key="2">
    <source>
        <dbReference type="Proteomes" id="UP001221142"/>
    </source>
</evidence>
<comment type="caution">
    <text evidence="1">The sequence shown here is derived from an EMBL/GenBank/DDBJ whole genome shotgun (WGS) entry which is preliminary data.</text>
</comment>
<gene>
    <name evidence="1" type="ORF">FB45DRAFT_937597</name>
</gene>
<protein>
    <submittedName>
        <fullName evidence="1">Uncharacterized protein</fullName>
    </submittedName>
</protein>
<organism evidence="1 2">
    <name type="scientific">Roridomyces roridus</name>
    <dbReference type="NCBI Taxonomy" id="1738132"/>
    <lineage>
        <taxon>Eukaryota</taxon>
        <taxon>Fungi</taxon>
        <taxon>Dikarya</taxon>
        <taxon>Basidiomycota</taxon>
        <taxon>Agaricomycotina</taxon>
        <taxon>Agaricomycetes</taxon>
        <taxon>Agaricomycetidae</taxon>
        <taxon>Agaricales</taxon>
        <taxon>Marasmiineae</taxon>
        <taxon>Mycenaceae</taxon>
        <taxon>Roridomyces</taxon>
    </lineage>
</organism>
<evidence type="ECO:0000313" key="1">
    <source>
        <dbReference type="EMBL" id="KAJ7613975.1"/>
    </source>
</evidence>
<accession>A0AAD7B928</accession>
<keyword evidence="2" id="KW-1185">Reference proteome</keyword>
<proteinExistence type="predicted"/>
<dbReference type="AlphaFoldDB" id="A0AAD7B928"/>